<keyword evidence="4 15" id="KW-0436">Ligase</keyword>
<accession>G0R4L5</accession>
<reference evidence="15 16" key="1">
    <citation type="submission" date="2011-07" db="EMBL/GenBank/DDBJ databases">
        <authorList>
            <person name="Coyne R."/>
            <person name="Brami D."/>
            <person name="Johnson J."/>
            <person name="Hostetler J."/>
            <person name="Hannick L."/>
            <person name="Clark T."/>
            <person name="Cassidy-Hanley D."/>
            <person name="Inman J."/>
        </authorList>
    </citation>
    <scope>NUCLEOTIDE SEQUENCE [LARGE SCALE GENOMIC DNA]</scope>
    <source>
        <strain evidence="15 16">G5</strain>
    </source>
</reference>
<feature type="domain" description="Aminoacyl-transfer RNA synthetases class-II family profile" evidence="13">
    <location>
        <begin position="148"/>
        <end position="304"/>
    </location>
</feature>
<dbReference type="InterPro" id="IPR036690">
    <property type="entry name" value="Fdx_antiC-bd_sf"/>
</dbReference>
<dbReference type="Pfam" id="PF01409">
    <property type="entry name" value="tRNA-synt_2d"/>
    <property type="match status" value="1"/>
</dbReference>
<organism evidence="15 16">
    <name type="scientific">Ichthyophthirius multifiliis</name>
    <name type="common">White spot disease agent</name>
    <name type="synonym">Ich</name>
    <dbReference type="NCBI Taxonomy" id="5932"/>
    <lineage>
        <taxon>Eukaryota</taxon>
        <taxon>Sar</taxon>
        <taxon>Alveolata</taxon>
        <taxon>Ciliophora</taxon>
        <taxon>Intramacronucleata</taxon>
        <taxon>Oligohymenophorea</taxon>
        <taxon>Hymenostomatida</taxon>
        <taxon>Ophryoglenina</taxon>
        <taxon>Ichthyophthirius</taxon>
    </lineage>
</organism>
<dbReference type="PROSITE" id="PS50862">
    <property type="entry name" value="AA_TRNA_LIGASE_II"/>
    <property type="match status" value="1"/>
</dbReference>
<dbReference type="eggNOG" id="KOG2783">
    <property type="taxonomic scope" value="Eukaryota"/>
</dbReference>
<evidence type="ECO:0000313" key="15">
    <source>
        <dbReference type="EMBL" id="EGR27575.1"/>
    </source>
</evidence>
<evidence type="ECO:0000256" key="11">
    <source>
        <dbReference type="ARBA" id="ARBA00031194"/>
    </source>
</evidence>
<keyword evidence="5" id="KW-0547">Nucleotide-binding</keyword>
<dbReference type="Pfam" id="PF03147">
    <property type="entry name" value="FDX-ACB"/>
    <property type="match status" value="1"/>
</dbReference>
<evidence type="ECO:0000256" key="1">
    <source>
        <dbReference type="ARBA" id="ARBA00004305"/>
    </source>
</evidence>
<keyword evidence="16" id="KW-1185">Reference proteome</keyword>
<proteinExistence type="inferred from homology"/>
<dbReference type="InterPro" id="IPR002319">
    <property type="entry name" value="Phenylalanyl-tRNA_Synthase"/>
</dbReference>
<dbReference type="PROSITE" id="PS51447">
    <property type="entry name" value="FDX_ACB"/>
    <property type="match status" value="1"/>
</dbReference>
<dbReference type="SMART" id="SM00896">
    <property type="entry name" value="FDX-ACB"/>
    <property type="match status" value="1"/>
</dbReference>
<dbReference type="Proteomes" id="UP000008983">
    <property type="component" value="Unassembled WGS sequence"/>
</dbReference>
<evidence type="ECO:0000256" key="9">
    <source>
        <dbReference type="ARBA" id="ARBA00023128"/>
    </source>
</evidence>
<dbReference type="EMBL" id="GL984352">
    <property type="protein sequence ID" value="EGR27575.1"/>
    <property type="molecule type" value="Genomic_DNA"/>
</dbReference>
<dbReference type="RefSeq" id="XP_004025027.1">
    <property type="nucleotide sequence ID" value="XM_004024978.1"/>
</dbReference>
<dbReference type="GO" id="GO:0005524">
    <property type="term" value="F:ATP binding"/>
    <property type="evidence" value="ECO:0007669"/>
    <property type="project" value="UniProtKB-KW"/>
</dbReference>
<comment type="similarity">
    <text evidence="2">Belongs to the class-II aminoacyl-tRNA synthetase family.</text>
</comment>
<dbReference type="OrthoDB" id="4457at2759"/>
<dbReference type="InterPro" id="IPR006195">
    <property type="entry name" value="aa-tRNA-synth_II"/>
</dbReference>
<keyword evidence="8" id="KW-0809">Transit peptide</keyword>
<dbReference type="FunCoup" id="G0R4L5">
    <property type="interactions" value="263"/>
</dbReference>
<evidence type="ECO:0000256" key="10">
    <source>
        <dbReference type="ARBA" id="ARBA00023146"/>
    </source>
</evidence>
<dbReference type="Gene3D" id="3.30.70.380">
    <property type="entry name" value="Ferrodoxin-fold anticodon-binding domain"/>
    <property type="match status" value="1"/>
</dbReference>
<evidence type="ECO:0000256" key="2">
    <source>
        <dbReference type="ARBA" id="ARBA00008226"/>
    </source>
</evidence>
<name>G0R4L5_ICHMU</name>
<dbReference type="EC" id="6.1.1.20" evidence="3"/>
<evidence type="ECO:0000256" key="8">
    <source>
        <dbReference type="ARBA" id="ARBA00022946"/>
    </source>
</evidence>
<dbReference type="SUPFAM" id="SSF55681">
    <property type="entry name" value="Class II aaRS and biotin synthetases"/>
    <property type="match status" value="1"/>
</dbReference>
<dbReference type="STRING" id="857967.G0R4L5"/>
<sequence length="414" mass="49424">MIKFLRRYYFFSTFQKQIQREILSKKTPYGNVTEKIISLAGQELHKKPNHPLGIMRYKLQSFFEDKQIPKGLLQKNQHTNYLVGDSFSPLISVQKNFEDLLIPKDHVSRKRSDTYYVSEDLIMRPQATANERDMFEQKQNAFIIFTDCFRRDEIDATHYPVFHQMEAVRIFQEEDFSSNTPQDTKIQLVMQDLQQTYESLIKFIFGQDIQCRWIPAYFPFTEPSMELEIFYNNQWMEMLGCGILRPQILQNFGRKNSDIAWASGCGLERFAMLLFDIPDIRLFWSQDQRFLNQFQAGQIHKFIPFSKYPLCYKDVSFWVNKSQCFEENDLHEICRELGGDLIESVVCQDTFINKKINRTSKCYRVSYRSLERTLTNQEVFFNIFIYLICFIFQIDSIQFQIRDQIQSKLGFELR</sequence>
<dbReference type="FunFam" id="3.30.70.380:FF:000002">
    <property type="entry name" value="phenylalanine--tRNA ligase, mitochondrial"/>
    <property type="match status" value="1"/>
</dbReference>
<evidence type="ECO:0000256" key="7">
    <source>
        <dbReference type="ARBA" id="ARBA00022917"/>
    </source>
</evidence>
<keyword evidence="9" id="KW-0496">Mitochondrion</keyword>
<dbReference type="InterPro" id="IPR005121">
    <property type="entry name" value="Fdx_antiC-bd"/>
</dbReference>
<evidence type="ECO:0000256" key="3">
    <source>
        <dbReference type="ARBA" id="ARBA00012814"/>
    </source>
</evidence>
<dbReference type="PANTHER" id="PTHR11538:SF41">
    <property type="entry name" value="PHENYLALANINE--TRNA LIGASE, MITOCHONDRIAL"/>
    <property type="match status" value="1"/>
</dbReference>
<evidence type="ECO:0000259" key="14">
    <source>
        <dbReference type="PROSITE" id="PS51447"/>
    </source>
</evidence>
<dbReference type="InParanoid" id="G0R4L5"/>
<dbReference type="PANTHER" id="PTHR11538">
    <property type="entry name" value="PHENYLALANYL-TRNA SYNTHETASE"/>
    <property type="match status" value="1"/>
</dbReference>
<dbReference type="GO" id="GO:0000049">
    <property type="term" value="F:tRNA binding"/>
    <property type="evidence" value="ECO:0007669"/>
    <property type="project" value="InterPro"/>
</dbReference>
<gene>
    <name evidence="15" type="ORF">IMG5_193750</name>
</gene>
<keyword evidence="10" id="KW-0030">Aminoacyl-tRNA synthetase</keyword>
<protein>
    <recommendedName>
        <fullName evidence="3">phenylalanine--tRNA ligase</fullName>
        <ecNumber evidence="3">6.1.1.20</ecNumber>
    </recommendedName>
    <alternativeName>
        <fullName evidence="11">Phenylalanyl-tRNA synthetase</fullName>
    </alternativeName>
</protein>
<feature type="domain" description="FDX-ACB" evidence="14">
    <location>
        <begin position="306"/>
        <end position="402"/>
    </location>
</feature>
<evidence type="ECO:0000256" key="4">
    <source>
        <dbReference type="ARBA" id="ARBA00022598"/>
    </source>
</evidence>
<evidence type="ECO:0000313" key="16">
    <source>
        <dbReference type="Proteomes" id="UP000008983"/>
    </source>
</evidence>
<dbReference type="OMA" id="PISHYPQ"/>
<dbReference type="GO" id="GO:0004826">
    <property type="term" value="F:phenylalanine-tRNA ligase activity"/>
    <property type="evidence" value="ECO:0007669"/>
    <property type="project" value="UniProtKB-EC"/>
</dbReference>
<comment type="catalytic activity">
    <reaction evidence="12">
        <text>tRNA(Phe) + L-phenylalanine + ATP = L-phenylalanyl-tRNA(Phe) + AMP + diphosphate + H(+)</text>
        <dbReference type="Rhea" id="RHEA:19413"/>
        <dbReference type="Rhea" id="RHEA-COMP:9668"/>
        <dbReference type="Rhea" id="RHEA-COMP:9699"/>
        <dbReference type="ChEBI" id="CHEBI:15378"/>
        <dbReference type="ChEBI" id="CHEBI:30616"/>
        <dbReference type="ChEBI" id="CHEBI:33019"/>
        <dbReference type="ChEBI" id="CHEBI:58095"/>
        <dbReference type="ChEBI" id="CHEBI:78442"/>
        <dbReference type="ChEBI" id="CHEBI:78531"/>
        <dbReference type="ChEBI" id="CHEBI:456215"/>
        <dbReference type="EC" id="6.1.1.20"/>
    </reaction>
</comment>
<evidence type="ECO:0000256" key="12">
    <source>
        <dbReference type="ARBA" id="ARBA00049255"/>
    </source>
</evidence>
<dbReference type="InterPro" id="IPR045864">
    <property type="entry name" value="aa-tRNA-synth_II/BPL/LPL"/>
</dbReference>
<keyword evidence="6" id="KW-0067">ATP-binding</keyword>
<dbReference type="GO" id="GO:0006432">
    <property type="term" value="P:phenylalanyl-tRNA aminoacylation"/>
    <property type="evidence" value="ECO:0007669"/>
    <property type="project" value="TreeGrafter"/>
</dbReference>
<dbReference type="GO" id="GO:0005759">
    <property type="term" value="C:mitochondrial matrix"/>
    <property type="evidence" value="ECO:0007669"/>
    <property type="project" value="UniProtKB-SubCell"/>
</dbReference>
<evidence type="ECO:0000259" key="13">
    <source>
        <dbReference type="PROSITE" id="PS50862"/>
    </source>
</evidence>
<evidence type="ECO:0000256" key="6">
    <source>
        <dbReference type="ARBA" id="ARBA00022840"/>
    </source>
</evidence>
<dbReference type="Gene3D" id="3.30.930.10">
    <property type="entry name" value="Bira Bifunctional Protein, Domain 2"/>
    <property type="match status" value="1"/>
</dbReference>
<keyword evidence="7" id="KW-0648">Protein biosynthesis</keyword>
<evidence type="ECO:0000256" key="5">
    <source>
        <dbReference type="ARBA" id="ARBA00022741"/>
    </source>
</evidence>
<dbReference type="SUPFAM" id="SSF54991">
    <property type="entry name" value="Anticodon-binding domain of PheRS"/>
    <property type="match status" value="1"/>
</dbReference>
<comment type="subcellular location">
    <subcellularLocation>
        <location evidence="1">Mitochondrion matrix</location>
    </subcellularLocation>
</comment>
<dbReference type="GeneID" id="14903644"/>
<dbReference type="AlphaFoldDB" id="G0R4L5"/>